<dbReference type="Proteomes" id="UP000611277">
    <property type="component" value="Unassembled WGS sequence"/>
</dbReference>
<dbReference type="Pfam" id="PF26054">
    <property type="entry name" value="PHD_G2E3"/>
    <property type="match status" value="1"/>
</dbReference>
<dbReference type="InterPro" id="IPR059102">
    <property type="entry name" value="PHD_PHF7/G2E3-like"/>
</dbReference>
<reference evidence="2" key="1">
    <citation type="submission" date="2019-09" db="EMBL/GenBank/DDBJ databases">
        <title>Bird 10,000 Genomes (B10K) Project - Family phase.</title>
        <authorList>
            <person name="Zhang G."/>
        </authorList>
    </citation>
    <scope>NUCLEOTIDE SEQUENCE</scope>
    <source>
        <strain evidence="2">OUT-0039</strain>
        <tissue evidence="2">Muscle</tissue>
    </source>
</reference>
<comment type="caution">
    <text evidence="2">The sequence shown here is derived from an EMBL/GenBank/DDBJ whole genome shotgun (WGS) entry which is preliminary data.</text>
</comment>
<accession>A0A851SSH7</accession>
<dbReference type="AlphaFoldDB" id="A0A851SSH7"/>
<name>A0A851SSH7_CERFA</name>
<dbReference type="InterPro" id="IPR013083">
    <property type="entry name" value="Znf_RING/FYVE/PHD"/>
</dbReference>
<dbReference type="PANTHER" id="PTHR12420">
    <property type="entry name" value="PHD FINGER PROTEIN"/>
    <property type="match status" value="1"/>
</dbReference>
<evidence type="ECO:0000313" key="2">
    <source>
        <dbReference type="EMBL" id="NXD05537.1"/>
    </source>
</evidence>
<organism evidence="2 3">
    <name type="scientific">Certhia familiaris</name>
    <name type="common">Eurasian treecreeper</name>
    <dbReference type="NCBI Taxonomy" id="73333"/>
    <lineage>
        <taxon>Eukaryota</taxon>
        <taxon>Metazoa</taxon>
        <taxon>Chordata</taxon>
        <taxon>Craniata</taxon>
        <taxon>Vertebrata</taxon>
        <taxon>Euteleostomi</taxon>
        <taxon>Archelosauria</taxon>
        <taxon>Archosauria</taxon>
        <taxon>Dinosauria</taxon>
        <taxon>Saurischia</taxon>
        <taxon>Theropoda</taxon>
        <taxon>Coelurosauria</taxon>
        <taxon>Aves</taxon>
        <taxon>Neognathae</taxon>
        <taxon>Neoaves</taxon>
        <taxon>Telluraves</taxon>
        <taxon>Australaves</taxon>
        <taxon>Passeriformes</taxon>
        <taxon>Certhiidae</taxon>
        <taxon>Certhiinae</taxon>
        <taxon>Certhia</taxon>
    </lineage>
</organism>
<feature type="non-terminal residue" evidence="2">
    <location>
        <position position="1"/>
    </location>
</feature>
<proteinExistence type="predicted"/>
<dbReference type="SUPFAM" id="SSF57903">
    <property type="entry name" value="FYVE/PHD zinc finger"/>
    <property type="match status" value="1"/>
</dbReference>
<dbReference type="InterPro" id="IPR011011">
    <property type="entry name" value="Znf_FYVE_PHD"/>
</dbReference>
<sequence>MRAGVLFFKCPLCRDDETFAVDMFILGIRVPLRLPTWEDNDAFAELGERHNMCNARDCLCPGGREQAEAEGPWELLLCSSCAAQGTHRRCAGLTARRRTWECDSCAGLGTSTRKRTRVFLGCGQCPGWA</sequence>
<dbReference type="PANTHER" id="PTHR12420:SF47">
    <property type="entry name" value="PHD FINGER PROTEIN 7"/>
    <property type="match status" value="1"/>
</dbReference>
<gene>
    <name evidence="2" type="primary">Phf7_8</name>
    <name evidence="2" type="ORF">CERFAM_R13661</name>
</gene>
<dbReference type="InterPro" id="IPR051188">
    <property type="entry name" value="PHD-type_Zinc_Finger"/>
</dbReference>
<feature type="domain" description="PHF7/G2E3-like PHD zinc finger" evidence="1">
    <location>
        <begin position="48"/>
        <end position="106"/>
    </location>
</feature>
<evidence type="ECO:0000259" key="1">
    <source>
        <dbReference type="Pfam" id="PF26054"/>
    </source>
</evidence>
<dbReference type="Gene3D" id="3.30.40.10">
    <property type="entry name" value="Zinc/RING finger domain, C3HC4 (zinc finger)"/>
    <property type="match status" value="1"/>
</dbReference>
<feature type="non-terminal residue" evidence="2">
    <location>
        <position position="129"/>
    </location>
</feature>
<dbReference type="GO" id="GO:0005634">
    <property type="term" value="C:nucleus"/>
    <property type="evidence" value="ECO:0007669"/>
    <property type="project" value="TreeGrafter"/>
</dbReference>
<protein>
    <submittedName>
        <fullName evidence="2">PHF7 protein</fullName>
    </submittedName>
</protein>
<dbReference type="EMBL" id="WBNC01030234">
    <property type="protein sequence ID" value="NXD05537.1"/>
    <property type="molecule type" value="Genomic_DNA"/>
</dbReference>
<keyword evidence="3" id="KW-1185">Reference proteome</keyword>
<evidence type="ECO:0000313" key="3">
    <source>
        <dbReference type="Proteomes" id="UP000611277"/>
    </source>
</evidence>